<protein>
    <submittedName>
        <fullName evidence="1">Uncharacterized protein</fullName>
    </submittedName>
</protein>
<reference evidence="1 2" key="1">
    <citation type="submission" date="2019-02" db="EMBL/GenBank/DDBJ databases">
        <title>Deep-cultivation of Planctomycetes and their phenomic and genomic characterization uncovers novel biology.</title>
        <authorList>
            <person name="Wiegand S."/>
            <person name="Jogler M."/>
            <person name="Boedeker C."/>
            <person name="Pinto D."/>
            <person name="Vollmers J."/>
            <person name="Rivas-Marin E."/>
            <person name="Kohn T."/>
            <person name="Peeters S.H."/>
            <person name="Heuer A."/>
            <person name="Rast P."/>
            <person name="Oberbeckmann S."/>
            <person name="Bunk B."/>
            <person name="Jeske O."/>
            <person name="Meyerdierks A."/>
            <person name="Storesund J.E."/>
            <person name="Kallscheuer N."/>
            <person name="Luecker S."/>
            <person name="Lage O.M."/>
            <person name="Pohl T."/>
            <person name="Merkel B.J."/>
            <person name="Hornburger P."/>
            <person name="Mueller R.-W."/>
            <person name="Bruemmer F."/>
            <person name="Labrenz M."/>
            <person name="Spormann A.M."/>
            <person name="Op den Camp H."/>
            <person name="Overmann J."/>
            <person name="Amann R."/>
            <person name="Jetten M.S.M."/>
            <person name="Mascher T."/>
            <person name="Medema M.H."/>
            <person name="Devos D.P."/>
            <person name="Kaster A.-K."/>
            <person name="Ovreas L."/>
            <person name="Rohde M."/>
            <person name="Galperin M.Y."/>
            <person name="Jogler C."/>
        </authorList>
    </citation>
    <scope>NUCLEOTIDE SEQUENCE [LARGE SCALE GENOMIC DNA]</scope>
    <source>
        <strain evidence="1 2">V22</strain>
    </source>
</reference>
<sequence length="217" mass="24055">MLKIGNMRDSQGCAQTAPHIESTVMFGRHLLAILCLTALSLTYFSSYLNAAEVPIRTAIYNSGVDDAPVQQTGWGGWYGYKGLGYGYGYYGAYSAFRPYGYSLYRPSYYGYGFYRGGYGLGYYSPYAYGGSLAYNPFYYSPRYYGWSYYKPSYYGWSSYRPSYYGWGTCSPIAYSGYSAPTYGCCGCSTPVVASSYPAYIGGPAYLGTYGCGTVYGW</sequence>
<name>A0A517T360_9PLAN</name>
<organism evidence="1 2">
    <name type="scientific">Calycomorphotria hydatis</name>
    <dbReference type="NCBI Taxonomy" id="2528027"/>
    <lineage>
        <taxon>Bacteria</taxon>
        <taxon>Pseudomonadati</taxon>
        <taxon>Planctomycetota</taxon>
        <taxon>Planctomycetia</taxon>
        <taxon>Planctomycetales</taxon>
        <taxon>Planctomycetaceae</taxon>
        <taxon>Calycomorphotria</taxon>
    </lineage>
</organism>
<evidence type="ECO:0000313" key="1">
    <source>
        <dbReference type="EMBL" id="QDT62815.1"/>
    </source>
</evidence>
<proteinExistence type="predicted"/>
<dbReference type="AlphaFoldDB" id="A0A517T360"/>
<evidence type="ECO:0000313" key="2">
    <source>
        <dbReference type="Proteomes" id="UP000319976"/>
    </source>
</evidence>
<dbReference type="Proteomes" id="UP000319976">
    <property type="component" value="Chromosome"/>
</dbReference>
<accession>A0A517T360</accession>
<dbReference type="KEGG" id="chya:V22_00130"/>
<keyword evidence="2" id="KW-1185">Reference proteome</keyword>
<gene>
    <name evidence="1" type="ORF">V22_00130</name>
</gene>
<dbReference type="EMBL" id="CP036316">
    <property type="protein sequence ID" value="QDT62815.1"/>
    <property type="molecule type" value="Genomic_DNA"/>
</dbReference>